<keyword evidence="1" id="KW-0812">Transmembrane</keyword>
<dbReference type="EMBL" id="DRMH01000020">
    <property type="protein sequence ID" value="HFC97234.1"/>
    <property type="molecule type" value="Genomic_DNA"/>
</dbReference>
<organism evidence="2">
    <name type="scientific">Thermosulfurimonas dismutans</name>
    <dbReference type="NCBI Taxonomy" id="999894"/>
    <lineage>
        <taxon>Bacteria</taxon>
        <taxon>Pseudomonadati</taxon>
        <taxon>Thermodesulfobacteriota</taxon>
        <taxon>Thermodesulfobacteria</taxon>
        <taxon>Thermodesulfobacteriales</taxon>
        <taxon>Thermodesulfobacteriaceae</taxon>
        <taxon>Thermosulfurimonas</taxon>
    </lineage>
</organism>
<dbReference type="AlphaFoldDB" id="A0A7C3CR67"/>
<keyword evidence="1" id="KW-0472">Membrane</keyword>
<protein>
    <submittedName>
        <fullName evidence="2">Uncharacterized protein</fullName>
    </submittedName>
</protein>
<name>A0A7C3CR67_9BACT</name>
<reference evidence="2" key="1">
    <citation type="journal article" date="2020" name="mSystems">
        <title>Genome- and Community-Level Interaction Insights into Carbon Utilization and Element Cycling Functions of Hydrothermarchaeota in Hydrothermal Sediment.</title>
        <authorList>
            <person name="Zhou Z."/>
            <person name="Liu Y."/>
            <person name="Xu W."/>
            <person name="Pan J."/>
            <person name="Luo Z.H."/>
            <person name="Li M."/>
        </authorList>
    </citation>
    <scope>NUCLEOTIDE SEQUENCE [LARGE SCALE GENOMIC DNA]</scope>
    <source>
        <strain evidence="2">HyVt-483</strain>
    </source>
</reference>
<feature type="transmembrane region" description="Helical" evidence="1">
    <location>
        <begin position="77"/>
        <end position="98"/>
    </location>
</feature>
<dbReference type="PANTHER" id="PTHR31303">
    <property type="entry name" value="CTP-DEPENDENT DIACYLGLYCEROL KINASE 1"/>
    <property type="match status" value="1"/>
</dbReference>
<accession>A0A7C3CR67</accession>
<gene>
    <name evidence="2" type="ORF">ENJ40_02085</name>
</gene>
<dbReference type="GO" id="GO:0004143">
    <property type="term" value="F:ATP-dependent diacylglycerol kinase activity"/>
    <property type="evidence" value="ECO:0007669"/>
    <property type="project" value="InterPro"/>
</dbReference>
<dbReference type="Proteomes" id="UP000886043">
    <property type="component" value="Unassembled WGS sequence"/>
</dbReference>
<dbReference type="PANTHER" id="PTHR31303:SF1">
    <property type="entry name" value="CTP-DEPENDENT DIACYLGLYCEROL KINASE 1"/>
    <property type="match status" value="1"/>
</dbReference>
<evidence type="ECO:0000256" key="1">
    <source>
        <dbReference type="SAM" id="Phobius"/>
    </source>
</evidence>
<proteinExistence type="predicted"/>
<dbReference type="InterPro" id="IPR037997">
    <property type="entry name" value="Dgk1-like"/>
</dbReference>
<feature type="transmembrane region" description="Helical" evidence="1">
    <location>
        <begin position="38"/>
        <end position="65"/>
    </location>
</feature>
<keyword evidence="1" id="KW-1133">Transmembrane helix</keyword>
<sequence length="139" mass="15030">MAITLFEALRLRGRLRLPGRLSALLREGELRRPTGTFYYLWGVGLSFLLFPLREALCGLWVLALGDGISGLFGRGPLHHLAFFALSLGVLLSFGLPFGEKTLLLAGLLTLLEALPFPDDNLTLPLATALGVRILSSLSG</sequence>
<comment type="caution">
    <text evidence="2">The sequence shown here is derived from an EMBL/GenBank/DDBJ whole genome shotgun (WGS) entry which is preliminary data.</text>
</comment>
<evidence type="ECO:0000313" key="2">
    <source>
        <dbReference type="EMBL" id="HFC97234.1"/>
    </source>
</evidence>